<evidence type="ECO:0000313" key="2">
    <source>
        <dbReference type="EMBL" id="VDO51645.1"/>
    </source>
</evidence>
<proteinExistence type="predicted"/>
<feature type="compositionally biased region" description="Basic and acidic residues" evidence="1">
    <location>
        <begin position="121"/>
        <end position="134"/>
    </location>
</feature>
<gene>
    <name evidence="2" type="ORF">BTMF_LOCUS14911</name>
</gene>
<evidence type="ECO:0000313" key="4">
    <source>
        <dbReference type="WBParaSite" id="BTMF_0001693801-mRNA-1"/>
    </source>
</evidence>
<dbReference type="PANTHER" id="PTHR21020:SF0">
    <property type="entry name" value="ZINC FINGER PROTEIN 800"/>
    <property type="match status" value="1"/>
</dbReference>
<sequence>MSRSVDDLGLQQPSIPTGRLDGVIGLIDIYNNSTAEVRYLLANECSIVLECRCCGNFFRDYLDYVTHKRFYCRMSCSTAASAFCTAALEFAEKALAGKHFLKRRNIGDNFETATKVKRKEHYSSKTEERQEHRLAQKPNHSL</sequence>
<dbReference type="PANTHER" id="PTHR21020">
    <property type="entry name" value="ZINC FINGER PROTEIN 800"/>
    <property type="match status" value="1"/>
</dbReference>
<dbReference type="AlphaFoldDB" id="A0A0R3RA75"/>
<feature type="region of interest" description="Disordered" evidence="1">
    <location>
        <begin position="116"/>
        <end position="142"/>
    </location>
</feature>
<dbReference type="EMBL" id="UZAG01021801">
    <property type="protein sequence ID" value="VDO51645.1"/>
    <property type="molecule type" value="Genomic_DNA"/>
</dbReference>
<dbReference type="STRING" id="42155.A0A0R3RA75"/>
<name>A0A0R3RA75_9BILA</name>
<dbReference type="Proteomes" id="UP000280834">
    <property type="component" value="Unassembled WGS sequence"/>
</dbReference>
<evidence type="ECO:0000256" key="1">
    <source>
        <dbReference type="SAM" id="MobiDB-lite"/>
    </source>
</evidence>
<reference evidence="4" key="1">
    <citation type="submission" date="2017-02" db="UniProtKB">
        <authorList>
            <consortium name="WormBaseParasite"/>
        </authorList>
    </citation>
    <scope>IDENTIFICATION</scope>
</reference>
<reference evidence="2 3" key="2">
    <citation type="submission" date="2018-11" db="EMBL/GenBank/DDBJ databases">
        <authorList>
            <consortium name="Pathogen Informatics"/>
        </authorList>
    </citation>
    <scope>NUCLEOTIDE SEQUENCE [LARGE SCALE GENOMIC DNA]</scope>
</reference>
<evidence type="ECO:0000313" key="3">
    <source>
        <dbReference type="Proteomes" id="UP000280834"/>
    </source>
</evidence>
<protein>
    <submittedName>
        <fullName evidence="4">C2H2-type domain-containing protein</fullName>
    </submittedName>
</protein>
<organism evidence="4">
    <name type="scientific">Brugia timori</name>
    <dbReference type="NCBI Taxonomy" id="42155"/>
    <lineage>
        <taxon>Eukaryota</taxon>
        <taxon>Metazoa</taxon>
        <taxon>Ecdysozoa</taxon>
        <taxon>Nematoda</taxon>
        <taxon>Chromadorea</taxon>
        <taxon>Rhabditida</taxon>
        <taxon>Spirurina</taxon>
        <taxon>Spiruromorpha</taxon>
        <taxon>Filarioidea</taxon>
        <taxon>Onchocercidae</taxon>
        <taxon>Brugia</taxon>
    </lineage>
</organism>
<keyword evidence="3" id="KW-1185">Reference proteome</keyword>
<accession>A0A0R3RA75</accession>
<dbReference type="InterPro" id="IPR039149">
    <property type="entry name" value="ZNF800"/>
</dbReference>
<dbReference type="WBParaSite" id="BTMF_0001693801-mRNA-1">
    <property type="protein sequence ID" value="BTMF_0001693801-mRNA-1"/>
    <property type="gene ID" value="BTMF_0001693801"/>
</dbReference>